<dbReference type="PANTHER" id="PTHR43184">
    <property type="entry name" value="MAJOR FACILITATOR SUPERFAMILY TRANSPORTER 16, ISOFORM B"/>
    <property type="match status" value="1"/>
</dbReference>
<dbReference type="GO" id="GO:0016020">
    <property type="term" value="C:membrane"/>
    <property type="evidence" value="ECO:0007669"/>
    <property type="project" value="UniProtKB-SubCell"/>
</dbReference>
<dbReference type="AlphaFoldDB" id="A0A913Y238"/>
<comment type="similarity">
    <text evidence="2">Belongs to the major facilitator superfamily. Organophosphate:Pi antiporter (OPA) (TC 2.A.1.4) family.</text>
</comment>
<protein>
    <recommendedName>
        <fullName evidence="8">Sugar phosphate exchanger 3</fullName>
    </recommendedName>
    <alternativeName>
        <fullName evidence="9">Solute carrier family 37 member 3</fullName>
    </alternativeName>
</protein>
<keyword evidence="7 10" id="KW-0472">Membrane</keyword>
<dbReference type="FunFam" id="1.20.1250.20:FF:000028">
    <property type="entry name" value="Sugar phosphate exchanger 3 isoform 1"/>
    <property type="match status" value="1"/>
</dbReference>
<feature type="transmembrane region" description="Helical" evidence="10">
    <location>
        <begin position="211"/>
        <end position="232"/>
    </location>
</feature>
<feature type="transmembrane region" description="Helical" evidence="10">
    <location>
        <begin position="475"/>
        <end position="497"/>
    </location>
</feature>
<dbReference type="InterPro" id="IPR011701">
    <property type="entry name" value="MFS"/>
</dbReference>
<evidence type="ECO:0000256" key="6">
    <source>
        <dbReference type="ARBA" id="ARBA00022989"/>
    </source>
</evidence>
<dbReference type="RefSeq" id="XP_020913482.1">
    <property type="nucleotide sequence ID" value="XM_021057823.2"/>
</dbReference>
<feature type="transmembrane region" description="Helical" evidence="10">
    <location>
        <begin position="143"/>
        <end position="165"/>
    </location>
</feature>
<reference evidence="12" key="1">
    <citation type="submission" date="2022-11" db="UniProtKB">
        <authorList>
            <consortium name="EnsemblMetazoa"/>
        </authorList>
    </citation>
    <scope>IDENTIFICATION</scope>
</reference>
<dbReference type="Gene3D" id="1.20.1250.20">
    <property type="entry name" value="MFS general substrate transporter like domains"/>
    <property type="match status" value="2"/>
</dbReference>
<dbReference type="PROSITE" id="PS50850">
    <property type="entry name" value="MFS"/>
    <property type="match status" value="1"/>
</dbReference>
<evidence type="ECO:0000256" key="7">
    <source>
        <dbReference type="ARBA" id="ARBA00023136"/>
    </source>
</evidence>
<sequence length="562" mass="61217">MNFRGNHHHQHHHRKKVPYGIRFLQWLGKDKNRLYRGHTLLLTFLAYTSYHLSRKPISIVKGSLSGNCTTTEIKPGSSLSLIYSKSHSIHNMSTLTTSCPSWAPFDSSDSKELLGALDLGFLFSYAIGMFVSGYLAEHMDLRIFLSGGMIISGLFTIMFGMGYFWNVHNLTFFIVMQIFAGFFQSSGWPSVVECVGNWFGKGRRGLIMGIWNSHTSVGNIAGSAIAGIWAAHHWGYSFVVPGLIIIGMGIIVFLFLVVDPAHIGCSPPNHHMEENKIVAYINGNAGTANTEEESLLSNCPEGTYADSASNSYSTPGMKKGEHGADSEAINFWKALLIPGVVEYSLCLFFAKLVSYTFLFWLPFYLEHTKIGGIRYGPESSADLSIFFDVGGILGGIIAGVISDKTNCSGITCVFMLLLGGPMLFIYRFFANSSIGVNIALMTLSGVLVNGPYALITTAVSANLGTHECLRGDTKAMATVTAIIDGTGSFGAALGPLLTGIISPTGWNNVYYMLIAADLGAGIFLTRQVWFELKTILPCIHGRRPRPSRVSVAESVYHSGLVE</sequence>
<organism evidence="12 13">
    <name type="scientific">Exaiptasia diaphana</name>
    <name type="common">Tropical sea anemone</name>
    <name type="synonym">Aiptasia pulchella</name>
    <dbReference type="NCBI Taxonomy" id="2652724"/>
    <lineage>
        <taxon>Eukaryota</taxon>
        <taxon>Metazoa</taxon>
        <taxon>Cnidaria</taxon>
        <taxon>Anthozoa</taxon>
        <taxon>Hexacorallia</taxon>
        <taxon>Actiniaria</taxon>
        <taxon>Aiptasiidae</taxon>
        <taxon>Exaiptasia</taxon>
    </lineage>
</organism>
<dbReference type="OrthoDB" id="3639251at2759"/>
<feature type="transmembrane region" description="Helical" evidence="10">
    <location>
        <begin position="34"/>
        <end position="52"/>
    </location>
</feature>
<feature type="transmembrane region" description="Helical" evidence="10">
    <location>
        <begin position="434"/>
        <end position="455"/>
    </location>
</feature>
<accession>A0A913Y238</accession>
<name>A0A913Y238_EXADI</name>
<proteinExistence type="inferred from homology"/>
<evidence type="ECO:0000256" key="2">
    <source>
        <dbReference type="ARBA" id="ARBA00009598"/>
    </source>
</evidence>
<feature type="domain" description="Major facilitator superfamily (MFS) profile" evidence="11">
    <location>
        <begin position="42"/>
        <end position="533"/>
    </location>
</feature>
<dbReference type="SUPFAM" id="SSF103473">
    <property type="entry name" value="MFS general substrate transporter"/>
    <property type="match status" value="1"/>
</dbReference>
<feature type="transmembrane region" description="Helical" evidence="10">
    <location>
        <begin position="238"/>
        <end position="258"/>
    </location>
</feature>
<comment type="subcellular location">
    <subcellularLocation>
        <location evidence="1">Membrane</location>
        <topology evidence="1">Multi-pass membrane protein</topology>
    </subcellularLocation>
</comment>
<evidence type="ECO:0000256" key="10">
    <source>
        <dbReference type="SAM" id="Phobius"/>
    </source>
</evidence>
<feature type="transmembrane region" description="Helical" evidence="10">
    <location>
        <begin position="408"/>
        <end position="428"/>
    </location>
</feature>
<evidence type="ECO:0000256" key="1">
    <source>
        <dbReference type="ARBA" id="ARBA00004141"/>
    </source>
</evidence>
<feature type="transmembrane region" description="Helical" evidence="10">
    <location>
        <begin position="340"/>
        <end position="363"/>
    </location>
</feature>
<dbReference type="PANTHER" id="PTHR43184:SF12">
    <property type="entry name" value="SUGAR PHOSPHATE EXCHANGER 3"/>
    <property type="match status" value="1"/>
</dbReference>
<keyword evidence="13" id="KW-1185">Reference proteome</keyword>
<dbReference type="Pfam" id="PF07690">
    <property type="entry name" value="MFS_1"/>
    <property type="match status" value="1"/>
</dbReference>
<keyword evidence="3" id="KW-0813">Transport</keyword>
<dbReference type="Proteomes" id="UP000887567">
    <property type="component" value="Unplaced"/>
</dbReference>
<evidence type="ECO:0000313" key="12">
    <source>
        <dbReference type="EnsemblMetazoa" id="XP_020913482.1"/>
    </source>
</evidence>
<dbReference type="InterPro" id="IPR036259">
    <property type="entry name" value="MFS_trans_sf"/>
</dbReference>
<keyword evidence="5 10" id="KW-0812">Transmembrane</keyword>
<evidence type="ECO:0000256" key="3">
    <source>
        <dbReference type="ARBA" id="ARBA00022448"/>
    </source>
</evidence>
<feature type="transmembrane region" description="Helical" evidence="10">
    <location>
        <begin position="171"/>
        <end position="199"/>
    </location>
</feature>
<keyword evidence="4" id="KW-0762">Sugar transport</keyword>
<dbReference type="PIRSF" id="PIRSF002808">
    <property type="entry name" value="Hexose_phosphate_transp"/>
    <property type="match status" value="1"/>
</dbReference>
<evidence type="ECO:0000313" key="13">
    <source>
        <dbReference type="Proteomes" id="UP000887567"/>
    </source>
</evidence>
<dbReference type="KEGG" id="epa:110251155"/>
<dbReference type="EnsemblMetazoa" id="XM_021057823.2">
    <property type="protein sequence ID" value="XP_020913482.1"/>
    <property type="gene ID" value="LOC110251155"/>
</dbReference>
<dbReference type="GeneID" id="110251155"/>
<evidence type="ECO:0000256" key="8">
    <source>
        <dbReference type="ARBA" id="ARBA00041091"/>
    </source>
</evidence>
<dbReference type="OMA" id="GTLMWGY"/>
<feature type="transmembrane region" description="Helical" evidence="10">
    <location>
        <begin position="113"/>
        <end position="136"/>
    </location>
</feature>
<evidence type="ECO:0000256" key="5">
    <source>
        <dbReference type="ARBA" id="ARBA00022692"/>
    </source>
</evidence>
<evidence type="ECO:0000256" key="4">
    <source>
        <dbReference type="ARBA" id="ARBA00022597"/>
    </source>
</evidence>
<feature type="transmembrane region" description="Helical" evidence="10">
    <location>
        <begin position="383"/>
        <end position="401"/>
    </location>
</feature>
<dbReference type="InterPro" id="IPR020846">
    <property type="entry name" value="MFS_dom"/>
</dbReference>
<evidence type="ECO:0000259" key="11">
    <source>
        <dbReference type="PROSITE" id="PS50850"/>
    </source>
</evidence>
<evidence type="ECO:0000256" key="9">
    <source>
        <dbReference type="ARBA" id="ARBA00042039"/>
    </source>
</evidence>
<feature type="transmembrane region" description="Helical" evidence="10">
    <location>
        <begin position="509"/>
        <end position="525"/>
    </location>
</feature>
<dbReference type="InterPro" id="IPR000849">
    <property type="entry name" value="Sugar_P_transporter"/>
</dbReference>
<keyword evidence="6 10" id="KW-1133">Transmembrane helix</keyword>
<dbReference type="GO" id="GO:0022857">
    <property type="term" value="F:transmembrane transporter activity"/>
    <property type="evidence" value="ECO:0007669"/>
    <property type="project" value="InterPro"/>
</dbReference>